<dbReference type="RefSeq" id="WP_038984567.1">
    <property type="nucleotide sequence ID" value="NZ_JWJO01000004.1"/>
</dbReference>
<evidence type="ECO:0000313" key="1">
    <source>
        <dbReference type="EMBL" id="KZE81981.1"/>
    </source>
</evidence>
<protein>
    <recommendedName>
        <fullName evidence="3">Cytochrome C</fullName>
    </recommendedName>
</protein>
<dbReference type="Proteomes" id="UP000076630">
    <property type="component" value="Unassembled WGS sequence"/>
</dbReference>
<sequence length="154" mass="17589">MSSRGLSLSLILFALLTLFSCKKEIGTKDVEVEAIVKDTTSFKMYEMSPLASLMEEMHAKGLFLKAQIEEGKTDFGTWPEKHKEILTAKMTDPSDMDLFFTYQAEEYLRLEKILYENVKGDKKEQFNNLINSCLGCHQKKCGGPIPRIKKLLIK</sequence>
<proteinExistence type="predicted"/>
<organism evidence="1 2">
    <name type="scientific">Myroides marinus</name>
    <dbReference type="NCBI Taxonomy" id="703342"/>
    <lineage>
        <taxon>Bacteria</taxon>
        <taxon>Pseudomonadati</taxon>
        <taxon>Bacteroidota</taxon>
        <taxon>Flavobacteriia</taxon>
        <taxon>Flavobacteriales</taxon>
        <taxon>Flavobacteriaceae</taxon>
        <taxon>Myroides</taxon>
    </lineage>
</organism>
<keyword evidence="2" id="KW-1185">Reference proteome</keyword>
<gene>
    <name evidence="1" type="ORF">AV926_07570</name>
</gene>
<dbReference type="AlphaFoldDB" id="A0A161UVR0"/>
<dbReference type="OrthoDB" id="982229at2"/>
<evidence type="ECO:0000313" key="2">
    <source>
        <dbReference type="Proteomes" id="UP000076630"/>
    </source>
</evidence>
<accession>A0A161UVR0</accession>
<reference evidence="1 2" key="1">
    <citation type="submission" date="2016-01" db="EMBL/GenBank/DDBJ databases">
        <title>Whole genome sequencing of Myroides marinus L41.</title>
        <authorList>
            <person name="Hong K.W."/>
        </authorList>
    </citation>
    <scope>NUCLEOTIDE SEQUENCE [LARGE SCALE GENOMIC DNA]</scope>
    <source>
        <strain evidence="1 2">L41</strain>
    </source>
</reference>
<evidence type="ECO:0008006" key="3">
    <source>
        <dbReference type="Google" id="ProtNLM"/>
    </source>
</evidence>
<dbReference type="EMBL" id="LQNU01000049">
    <property type="protein sequence ID" value="KZE81981.1"/>
    <property type="molecule type" value="Genomic_DNA"/>
</dbReference>
<name>A0A161UVR0_9FLAO</name>
<comment type="caution">
    <text evidence="1">The sequence shown here is derived from an EMBL/GenBank/DDBJ whole genome shotgun (WGS) entry which is preliminary data.</text>
</comment>
<dbReference type="PROSITE" id="PS51257">
    <property type="entry name" value="PROKAR_LIPOPROTEIN"/>
    <property type="match status" value="1"/>
</dbReference>